<sequence>MHHSAHLRLQSSVVSLRHQGKAMTLRHLRWKLVEISHSSHRRLFLGSHGGLPPPVSTGQSSVSLESTMEVSQDQLLQPSSSSIISDGSLLPGLPCKPLQSCKHRSPNPAVHISHRPRLEGALKQRSISKNLPPLEIRPRRFCLRIPWMDRSTCNQWSDVMGRNASNASFSNVNIATRRSSARTE</sequence>
<dbReference type="EMBL" id="ML178817">
    <property type="protein sequence ID" value="TFL05145.1"/>
    <property type="molecule type" value="Genomic_DNA"/>
</dbReference>
<keyword evidence="2" id="KW-1185">Reference proteome</keyword>
<dbReference type="AlphaFoldDB" id="A0A5C3QT22"/>
<evidence type="ECO:0000313" key="2">
    <source>
        <dbReference type="Proteomes" id="UP000305067"/>
    </source>
</evidence>
<dbReference type="Proteomes" id="UP000305067">
    <property type="component" value="Unassembled WGS sequence"/>
</dbReference>
<organism evidence="1 2">
    <name type="scientific">Pterulicium gracile</name>
    <dbReference type="NCBI Taxonomy" id="1884261"/>
    <lineage>
        <taxon>Eukaryota</taxon>
        <taxon>Fungi</taxon>
        <taxon>Dikarya</taxon>
        <taxon>Basidiomycota</taxon>
        <taxon>Agaricomycotina</taxon>
        <taxon>Agaricomycetes</taxon>
        <taxon>Agaricomycetidae</taxon>
        <taxon>Agaricales</taxon>
        <taxon>Pleurotineae</taxon>
        <taxon>Pterulaceae</taxon>
        <taxon>Pterulicium</taxon>
    </lineage>
</organism>
<proteinExistence type="predicted"/>
<reference evidence="1 2" key="1">
    <citation type="journal article" date="2019" name="Nat. Ecol. Evol.">
        <title>Megaphylogeny resolves global patterns of mushroom evolution.</title>
        <authorList>
            <person name="Varga T."/>
            <person name="Krizsan K."/>
            <person name="Foldi C."/>
            <person name="Dima B."/>
            <person name="Sanchez-Garcia M."/>
            <person name="Sanchez-Ramirez S."/>
            <person name="Szollosi G.J."/>
            <person name="Szarkandi J.G."/>
            <person name="Papp V."/>
            <person name="Albert L."/>
            <person name="Andreopoulos W."/>
            <person name="Angelini C."/>
            <person name="Antonin V."/>
            <person name="Barry K.W."/>
            <person name="Bougher N.L."/>
            <person name="Buchanan P."/>
            <person name="Buyck B."/>
            <person name="Bense V."/>
            <person name="Catcheside P."/>
            <person name="Chovatia M."/>
            <person name="Cooper J."/>
            <person name="Damon W."/>
            <person name="Desjardin D."/>
            <person name="Finy P."/>
            <person name="Geml J."/>
            <person name="Haridas S."/>
            <person name="Hughes K."/>
            <person name="Justo A."/>
            <person name="Karasinski D."/>
            <person name="Kautmanova I."/>
            <person name="Kiss B."/>
            <person name="Kocsube S."/>
            <person name="Kotiranta H."/>
            <person name="LaButti K.M."/>
            <person name="Lechner B.E."/>
            <person name="Liimatainen K."/>
            <person name="Lipzen A."/>
            <person name="Lukacs Z."/>
            <person name="Mihaltcheva S."/>
            <person name="Morgado L.N."/>
            <person name="Niskanen T."/>
            <person name="Noordeloos M.E."/>
            <person name="Ohm R.A."/>
            <person name="Ortiz-Santana B."/>
            <person name="Ovrebo C."/>
            <person name="Racz N."/>
            <person name="Riley R."/>
            <person name="Savchenko A."/>
            <person name="Shiryaev A."/>
            <person name="Soop K."/>
            <person name="Spirin V."/>
            <person name="Szebenyi C."/>
            <person name="Tomsovsky M."/>
            <person name="Tulloss R.E."/>
            <person name="Uehling J."/>
            <person name="Grigoriev I.V."/>
            <person name="Vagvolgyi C."/>
            <person name="Papp T."/>
            <person name="Martin F.M."/>
            <person name="Miettinen O."/>
            <person name="Hibbett D.S."/>
            <person name="Nagy L.G."/>
        </authorList>
    </citation>
    <scope>NUCLEOTIDE SEQUENCE [LARGE SCALE GENOMIC DNA]</scope>
    <source>
        <strain evidence="1 2">CBS 309.79</strain>
    </source>
</reference>
<name>A0A5C3QT22_9AGAR</name>
<evidence type="ECO:0000313" key="1">
    <source>
        <dbReference type="EMBL" id="TFL05145.1"/>
    </source>
</evidence>
<accession>A0A5C3QT22</accession>
<protein>
    <submittedName>
        <fullName evidence="1">Uncharacterized protein</fullName>
    </submittedName>
</protein>
<gene>
    <name evidence="1" type="ORF">BDV98DRAFT_285924</name>
</gene>